<evidence type="ECO:0000313" key="10">
    <source>
        <dbReference type="Proteomes" id="UP000613582"/>
    </source>
</evidence>
<keyword evidence="3" id="KW-0175">Coiled coil</keyword>
<evidence type="ECO:0000256" key="4">
    <source>
        <dbReference type="SAM" id="MobiDB-lite"/>
    </source>
</evidence>
<evidence type="ECO:0000313" key="9">
    <source>
        <dbReference type="EMBL" id="GGC98241.1"/>
    </source>
</evidence>
<feature type="domain" description="Multidrug resistance protein MdtA-like beta-barrel" evidence="7">
    <location>
        <begin position="226"/>
        <end position="316"/>
    </location>
</feature>
<dbReference type="InterPro" id="IPR058625">
    <property type="entry name" value="MdtA-like_BSH"/>
</dbReference>
<reference evidence="9" key="2">
    <citation type="submission" date="2020-09" db="EMBL/GenBank/DDBJ databases">
        <authorList>
            <person name="Sun Q."/>
            <person name="Zhou Y."/>
        </authorList>
    </citation>
    <scope>NUCLEOTIDE SEQUENCE</scope>
    <source>
        <strain evidence="9">CGMCC 1.12921</strain>
    </source>
</reference>
<evidence type="ECO:0000259" key="8">
    <source>
        <dbReference type="Pfam" id="PF25967"/>
    </source>
</evidence>
<gene>
    <name evidence="9" type="primary">acrA</name>
    <name evidence="9" type="ORF">GCM10011342_03970</name>
</gene>
<proteinExistence type="inferred from homology"/>
<dbReference type="Pfam" id="PF25876">
    <property type="entry name" value="HH_MFP_RND"/>
    <property type="match status" value="1"/>
</dbReference>
<feature type="coiled-coil region" evidence="3">
    <location>
        <begin position="127"/>
        <end position="185"/>
    </location>
</feature>
<comment type="similarity">
    <text evidence="2">Belongs to the membrane fusion protein (MFP) (TC 8.A.1) family.</text>
</comment>
<evidence type="ECO:0000256" key="2">
    <source>
        <dbReference type="ARBA" id="ARBA00009477"/>
    </source>
</evidence>
<name>A0A8J2Y776_9PROT</name>
<comment type="caution">
    <text evidence="9">The sequence shown here is derived from an EMBL/GenBank/DDBJ whole genome shotgun (WGS) entry which is preliminary data.</text>
</comment>
<dbReference type="Pfam" id="PF25967">
    <property type="entry name" value="RND-MFP_C"/>
    <property type="match status" value="1"/>
</dbReference>
<feature type="domain" description="Multidrug resistance protein MdtA-like barrel-sandwich hybrid" evidence="6">
    <location>
        <begin position="79"/>
        <end position="221"/>
    </location>
</feature>
<dbReference type="GO" id="GO:0030313">
    <property type="term" value="C:cell envelope"/>
    <property type="evidence" value="ECO:0007669"/>
    <property type="project" value="UniProtKB-SubCell"/>
</dbReference>
<dbReference type="RefSeq" id="WP_188159616.1">
    <property type="nucleotide sequence ID" value="NZ_BMGH01000001.1"/>
</dbReference>
<dbReference type="GO" id="GO:0046677">
    <property type="term" value="P:response to antibiotic"/>
    <property type="evidence" value="ECO:0007669"/>
    <property type="project" value="TreeGrafter"/>
</dbReference>
<dbReference type="InterPro" id="IPR058624">
    <property type="entry name" value="MdtA-like_HH"/>
</dbReference>
<dbReference type="NCBIfam" id="TIGR01730">
    <property type="entry name" value="RND_mfp"/>
    <property type="match status" value="1"/>
</dbReference>
<dbReference type="AlphaFoldDB" id="A0A8J2Y776"/>
<feature type="compositionally biased region" description="Low complexity" evidence="4">
    <location>
        <begin position="395"/>
        <end position="411"/>
    </location>
</feature>
<dbReference type="InterPro" id="IPR058627">
    <property type="entry name" value="MdtA-like_C"/>
</dbReference>
<feature type="region of interest" description="Disordered" evidence="4">
    <location>
        <begin position="392"/>
        <end position="411"/>
    </location>
</feature>
<feature type="domain" description="Multidrug resistance protein MdtA-like alpha-helical hairpin" evidence="5">
    <location>
        <begin position="120"/>
        <end position="187"/>
    </location>
</feature>
<dbReference type="Pfam" id="PF25917">
    <property type="entry name" value="BSH_RND"/>
    <property type="match status" value="1"/>
</dbReference>
<organism evidence="9 10">
    <name type="scientific">Aquisalinus flavus</name>
    <dbReference type="NCBI Taxonomy" id="1526572"/>
    <lineage>
        <taxon>Bacteria</taxon>
        <taxon>Pseudomonadati</taxon>
        <taxon>Pseudomonadota</taxon>
        <taxon>Alphaproteobacteria</taxon>
        <taxon>Parvularculales</taxon>
        <taxon>Parvularculaceae</taxon>
        <taxon>Aquisalinus</taxon>
    </lineage>
</organism>
<dbReference type="Proteomes" id="UP000613582">
    <property type="component" value="Unassembled WGS sequence"/>
</dbReference>
<feature type="domain" description="Multidrug resistance protein MdtA-like C-terminal permuted SH3" evidence="8">
    <location>
        <begin position="320"/>
        <end position="380"/>
    </location>
</feature>
<protein>
    <submittedName>
        <fullName evidence="9">MexE family multidrug efflux RND transporter periplasmic adaptor subunit</fullName>
    </submittedName>
</protein>
<dbReference type="InterPro" id="IPR058626">
    <property type="entry name" value="MdtA-like_b-barrel"/>
</dbReference>
<dbReference type="Pfam" id="PF25944">
    <property type="entry name" value="Beta-barrel_RND"/>
    <property type="match status" value="1"/>
</dbReference>
<dbReference type="EMBL" id="BMGH01000001">
    <property type="protein sequence ID" value="GGC98241.1"/>
    <property type="molecule type" value="Genomic_DNA"/>
</dbReference>
<dbReference type="InterPro" id="IPR006143">
    <property type="entry name" value="RND_pump_MFP"/>
</dbReference>
<dbReference type="SUPFAM" id="SSF111369">
    <property type="entry name" value="HlyD-like secretion proteins"/>
    <property type="match status" value="1"/>
</dbReference>
<sequence length="411" mass="43194">MPASYALPVQKHSVKAGVAAVLSLALLGAGLSGCGDPQSMAQAQEGPPAQQATPVETVMLEEASVELAQTLSGRASAYRIAEIRPQVTGLIEERIFTEGEEVTAGDPLYRIENTDYRAALDSAAASLARAQATADVTRQQAARFERLVENNAVSQQQYDEAVAAARQAEADVAMQQAALKTARTNLDRAIIRAPIDGQIGRSTVTEGALVTQNQAQALATVHQLDPVYVDLTTSSSDLLAWRRQMAEGRMAATGEGKIPVTITLEDGTVYDREGELEFTEVSIDDRAGTVVIRATVPNPDNYILPGSFVRASLPVGEYENAILAPQAAVQRTPKGEAFAYVVSPEGTAEQRMLTVEAARTGDWIVTSGLSEGEELIVSGLMMLRPGAPVAVASDAAPQQGGPSGAGPNAAN</sequence>
<dbReference type="Gene3D" id="2.40.50.100">
    <property type="match status" value="1"/>
</dbReference>
<evidence type="ECO:0000256" key="1">
    <source>
        <dbReference type="ARBA" id="ARBA00004196"/>
    </source>
</evidence>
<reference evidence="9" key="1">
    <citation type="journal article" date="2014" name="Int. J. Syst. Evol. Microbiol.">
        <title>Complete genome sequence of Corynebacterium casei LMG S-19264T (=DSM 44701T), isolated from a smear-ripened cheese.</title>
        <authorList>
            <consortium name="US DOE Joint Genome Institute (JGI-PGF)"/>
            <person name="Walter F."/>
            <person name="Albersmeier A."/>
            <person name="Kalinowski J."/>
            <person name="Ruckert C."/>
        </authorList>
    </citation>
    <scope>NUCLEOTIDE SEQUENCE</scope>
    <source>
        <strain evidence="9">CGMCC 1.12921</strain>
    </source>
</reference>
<dbReference type="Gene3D" id="1.10.287.470">
    <property type="entry name" value="Helix hairpin bin"/>
    <property type="match status" value="1"/>
</dbReference>
<evidence type="ECO:0000259" key="6">
    <source>
        <dbReference type="Pfam" id="PF25917"/>
    </source>
</evidence>
<dbReference type="GO" id="GO:0022857">
    <property type="term" value="F:transmembrane transporter activity"/>
    <property type="evidence" value="ECO:0007669"/>
    <property type="project" value="InterPro"/>
</dbReference>
<dbReference type="FunFam" id="2.40.420.20:FF:000001">
    <property type="entry name" value="Efflux RND transporter periplasmic adaptor subunit"/>
    <property type="match status" value="1"/>
</dbReference>
<evidence type="ECO:0000259" key="7">
    <source>
        <dbReference type="Pfam" id="PF25944"/>
    </source>
</evidence>
<dbReference type="PANTHER" id="PTHR30158:SF3">
    <property type="entry name" value="MULTIDRUG EFFLUX PUMP SUBUNIT ACRA-RELATED"/>
    <property type="match status" value="1"/>
</dbReference>
<evidence type="ECO:0000256" key="3">
    <source>
        <dbReference type="SAM" id="Coils"/>
    </source>
</evidence>
<keyword evidence="10" id="KW-1185">Reference proteome</keyword>
<dbReference type="Gene3D" id="2.40.420.20">
    <property type="match status" value="1"/>
</dbReference>
<evidence type="ECO:0000259" key="5">
    <source>
        <dbReference type="Pfam" id="PF25876"/>
    </source>
</evidence>
<accession>A0A8J2Y776</accession>
<dbReference type="Gene3D" id="2.40.30.170">
    <property type="match status" value="1"/>
</dbReference>
<dbReference type="PANTHER" id="PTHR30158">
    <property type="entry name" value="ACRA/E-RELATED COMPONENT OF DRUG EFFLUX TRANSPORTER"/>
    <property type="match status" value="1"/>
</dbReference>
<comment type="subcellular location">
    <subcellularLocation>
        <location evidence="1">Cell envelope</location>
    </subcellularLocation>
</comment>
<dbReference type="GO" id="GO:0005886">
    <property type="term" value="C:plasma membrane"/>
    <property type="evidence" value="ECO:0007669"/>
    <property type="project" value="TreeGrafter"/>
</dbReference>